<keyword evidence="1" id="KW-0234">DNA repair</keyword>
<dbReference type="RefSeq" id="XP_071918912.1">
    <property type="nucleotide sequence ID" value="XM_072062811.1"/>
</dbReference>
<comment type="similarity">
    <text evidence="1">Belongs to the helicase family.</text>
</comment>
<evidence type="ECO:0000256" key="1">
    <source>
        <dbReference type="RuleBase" id="RU363044"/>
    </source>
</evidence>
<dbReference type="PANTHER" id="PTHR10492">
    <property type="match status" value="1"/>
</dbReference>
<comment type="cofactor">
    <cofactor evidence="1">
        <name>Mg(2+)</name>
        <dbReference type="ChEBI" id="CHEBI:18420"/>
    </cofactor>
</comment>
<proteinExistence type="inferred from homology"/>
<evidence type="ECO:0000259" key="2">
    <source>
        <dbReference type="Pfam" id="PF05970"/>
    </source>
</evidence>
<dbReference type="InterPro" id="IPR010285">
    <property type="entry name" value="DNA_helicase_pif1-like_DEAD"/>
</dbReference>
<name>A0ABM4VH99_COFAR</name>
<reference evidence="4" key="1">
    <citation type="submission" date="2025-08" db="UniProtKB">
        <authorList>
            <consortium name="RefSeq"/>
        </authorList>
    </citation>
    <scope>IDENTIFICATION</scope>
    <source>
        <tissue evidence="4">Leaves</tissue>
    </source>
</reference>
<keyword evidence="1" id="KW-0547">Nucleotide-binding</keyword>
<feature type="domain" description="DNA helicase Pif1-like DEAD-box helicase" evidence="2">
    <location>
        <begin position="3"/>
        <end position="83"/>
    </location>
</feature>
<dbReference type="PANTHER" id="PTHR10492:SF100">
    <property type="entry name" value="ATP-DEPENDENT DNA HELICASE"/>
    <property type="match status" value="1"/>
</dbReference>
<evidence type="ECO:0000313" key="3">
    <source>
        <dbReference type="Proteomes" id="UP001652660"/>
    </source>
</evidence>
<accession>A0ABM4VH99</accession>
<keyword evidence="1" id="KW-0067">ATP-binding</keyword>
<comment type="catalytic activity">
    <reaction evidence="1">
        <text>ATP + H2O = ADP + phosphate + H(+)</text>
        <dbReference type="Rhea" id="RHEA:13065"/>
        <dbReference type="ChEBI" id="CHEBI:15377"/>
        <dbReference type="ChEBI" id="CHEBI:15378"/>
        <dbReference type="ChEBI" id="CHEBI:30616"/>
        <dbReference type="ChEBI" id="CHEBI:43474"/>
        <dbReference type="ChEBI" id="CHEBI:456216"/>
        <dbReference type="EC" id="5.6.2.3"/>
    </reaction>
</comment>
<dbReference type="EC" id="5.6.2.3" evidence="1"/>
<evidence type="ECO:0000313" key="4">
    <source>
        <dbReference type="RefSeq" id="XP_071918912.1"/>
    </source>
</evidence>
<keyword evidence="3" id="KW-1185">Reference proteome</keyword>
<gene>
    <name evidence="4" type="primary">LOC140013507</name>
</gene>
<keyword evidence="1" id="KW-0233">DNA recombination</keyword>
<sequence length="135" mass="15113">MMKDVTGRDVLFGGKTVVFGGDFRQTLPAVTRGYKEDIISTSLVMSPIWQQLTKLRLKENMRAHLDKNFCNFLLRIGDGTEISNHMNEVKISTPINLPFVDDASSVETLVSMVFPDMEAFSNNPSSIVNRAILMT</sequence>
<keyword evidence="1" id="KW-0378">Hydrolase</keyword>
<keyword evidence="1" id="KW-0227">DNA damage</keyword>
<dbReference type="GeneID" id="140013507"/>
<dbReference type="Pfam" id="PF05970">
    <property type="entry name" value="PIF1"/>
    <property type="match status" value="1"/>
</dbReference>
<keyword evidence="1" id="KW-0347">Helicase</keyword>
<protein>
    <recommendedName>
        <fullName evidence="1">ATP-dependent DNA helicase</fullName>
        <ecNumber evidence="1">5.6.2.3</ecNumber>
    </recommendedName>
</protein>
<dbReference type="Proteomes" id="UP001652660">
    <property type="component" value="Chromosome 8c"/>
</dbReference>
<organism evidence="3 4">
    <name type="scientific">Coffea arabica</name>
    <name type="common">Arabian coffee</name>
    <dbReference type="NCBI Taxonomy" id="13443"/>
    <lineage>
        <taxon>Eukaryota</taxon>
        <taxon>Viridiplantae</taxon>
        <taxon>Streptophyta</taxon>
        <taxon>Embryophyta</taxon>
        <taxon>Tracheophyta</taxon>
        <taxon>Spermatophyta</taxon>
        <taxon>Magnoliopsida</taxon>
        <taxon>eudicotyledons</taxon>
        <taxon>Gunneridae</taxon>
        <taxon>Pentapetalae</taxon>
        <taxon>asterids</taxon>
        <taxon>lamiids</taxon>
        <taxon>Gentianales</taxon>
        <taxon>Rubiaceae</taxon>
        <taxon>Ixoroideae</taxon>
        <taxon>Gardenieae complex</taxon>
        <taxon>Bertiereae - Coffeeae clade</taxon>
        <taxon>Coffeeae</taxon>
        <taxon>Coffea</taxon>
    </lineage>
</organism>